<evidence type="ECO:0000313" key="2">
    <source>
        <dbReference type="Proteomes" id="UP001177021"/>
    </source>
</evidence>
<accession>A0ACB0LPX4</accession>
<proteinExistence type="predicted"/>
<evidence type="ECO:0000313" key="1">
    <source>
        <dbReference type="EMBL" id="CAJ2670655.1"/>
    </source>
</evidence>
<dbReference type="EMBL" id="CASHSV030000615">
    <property type="protein sequence ID" value="CAJ2670655.1"/>
    <property type="molecule type" value="Genomic_DNA"/>
</dbReference>
<keyword evidence="2" id="KW-1185">Reference proteome</keyword>
<comment type="caution">
    <text evidence="1">The sequence shown here is derived from an EMBL/GenBank/DDBJ whole genome shotgun (WGS) entry which is preliminary data.</text>
</comment>
<protein>
    <submittedName>
        <fullName evidence="1">Uncharacterized protein</fullName>
    </submittedName>
</protein>
<name>A0ACB0LPX4_TRIPR</name>
<dbReference type="Proteomes" id="UP001177021">
    <property type="component" value="Unassembled WGS sequence"/>
</dbReference>
<gene>
    <name evidence="1" type="ORF">MILVUS5_LOCUS34659</name>
</gene>
<organism evidence="1 2">
    <name type="scientific">Trifolium pratense</name>
    <name type="common">Red clover</name>
    <dbReference type="NCBI Taxonomy" id="57577"/>
    <lineage>
        <taxon>Eukaryota</taxon>
        <taxon>Viridiplantae</taxon>
        <taxon>Streptophyta</taxon>
        <taxon>Embryophyta</taxon>
        <taxon>Tracheophyta</taxon>
        <taxon>Spermatophyta</taxon>
        <taxon>Magnoliopsida</taxon>
        <taxon>eudicotyledons</taxon>
        <taxon>Gunneridae</taxon>
        <taxon>Pentapetalae</taxon>
        <taxon>rosids</taxon>
        <taxon>fabids</taxon>
        <taxon>Fabales</taxon>
        <taxon>Fabaceae</taxon>
        <taxon>Papilionoideae</taxon>
        <taxon>50 kb inversion clade</taxon>
        <taxon>NPAAA clade</taxon>
        <taxon>Hologalegina</taxon>
        <taxon>IRL clade</taxon>
        <taxon>Trifolieae</taxon>
        <taxon>Trifolium</taxon>
    </lineage>
</organism>
<sequence>MAATASDEQNDQVSIKVLVDKEKSKVLFAEATKDFIDVLFSFLTLPLGTIARLVAAESNIEAVKFGSISSLYQSVANLDEQCLWNQTCKEMLLRPRNSMDCYCRKLKLNIDGTECLPFFFCEDRTCKVNNSCASIFRNQKCICGKFLNVFRPPILTTEDGFVKETMTFIVSDDLFVMPNLLGTSINLVQKLGVNDINTFDKQTVIIGKKEVTDLLKLSLISKTPLSDFIFKKEQLVGNLDPRNVVEFWIGLGEVEEPCHESNKMTVNVLRRKSNQQILFVEGQEDFADFLFSFLTFPLGGVLHMLVGFSSISCIDNLYKSITELSSDRCLRSQVVKDTVLTNPYISFQFELRKKILPIPVHPVISRALKFVDPKSPISGGFTRGPTSFMVTDGFVVTPTSSISGLAYLEKINVPLNDVEERVISIGQKEGLNILKASLTSTSALTNGLGHSMIHQFLRENFP</sequence>
<reference evidence="1" key="1">
    <citation type="submission" date="2023-10" db="EMBL/GenBank/DDBJ databases">
        <authorList>
            <person name="Rodriguez Cubillos JULIANA M."/>
            <person name="De Vega J."/>
        </authorList>
    </citation>
    <scope>NUCLEOTIDE SEQUENCE</scope>
</reference>